<dbReference type="Gene3D" id="3.10.105.10">
    <property type="entry name" value="Dipeptide-binding Protein, Domain 3"/>
    <property type="match status" value="1"/>
</dbReference>
<comment type="similarity">
    <text evidence="1">Belongs to the bacterial solute-binding protein 5 family.</text>
</comment>
<dbReference type="SUPFAM" id="SSF53850">
    <property type="entry name" value="Periplasmic binding protein-like II"/>
    <property type="match status" value="1"/>
</dbReference>
<reference evidence="6 7" key="1">
    <citation type="submission" date="2020-08" db="EMBL/GenBank/DDBJ databases">
        <title>Sequencing the genomes of 1000 actinobacteria strains.</title>
        <authorList>
            <person name="Klenk H.-P."/>
        </authorList>
    </citation>
    <scope>NUCLEOTIDE SEQUENCE [LARGE SCALE GENOMIC DNA]</scope>
    <source>
        <strain evidence="6 7">DSM 46887</strain>
    </source>
</reference>
<sequence length="515" mass="55286">MAYAKTATVAVVLALTTACSSGGTTPQTDDSLLWAVNNPPNSLDIAHGFNNASTLIQTAVLDTMVTLDARGVPAPRLATQWTQPDPATYLFTLRKGVRFADGTPLTADDAAFSLRRHLDPKVASQAASYFTTVKQVEAVGDDQVKVTLKRPNSAFLAMSAIAWQVTPRKLAEAHPQDLGSPEVGTMGTGPFKVTKFSLTSGVVLERNESYWGRKPALRRVEFKTITDPETLRLAVRSGEVDATDGLYVRDARKWTGLPGVKTIFYPGNNIGYLSLAVKTGPLKDLHVRRAIAYAINRKAVADLMTAGHGTPAATMLPSPQLAALYGDGLPALPAYPYDVQAAKAELAKSAHPQGFELEVPYASTGDGGTVMQAVASDLAKIGIKLILQPSPVDQYRARVMQHDRLSIQYVNLAYGTPDPLEVLPDMVSRAAAEPEGFNFSGYGTAATDKQLDTLASTTGQERKEQVTALLTEIAEQVPYIPLFYTDQAVALNEKFTGTFTTWSTDGIASLRPAGR</sequence>
<dbReference type="Proteomes" id="UP000540685">
    <property type="component" value="Unassembled WGS sequence"/>
</dbReference>
<dbReference type="GO" id="GO:0043190">
    <property type="term" value="C:ATP-binding cassette (ABC) transporter complex"/>
    <property type="evidence" value="ECO:0007669"/>
    <property type="project" value="InterPro"/>
</dbReference>
<dbReference type="InterPro" id="IPR000914">
    <property type="entry name" value="SBP_5_dom"/>
</dbReference>
<dbReference type="EMBL" id="JACHMP010000001">
    <property type="protein sequence ID" value="MBB5817409.1"/>
    <property type="molecule type" value="Genomic_DNA"/>
</dbReference>
<gene>
    <name evidence="6" type="ORF">F4562_000471</name>
</gene>
<organism evidence="6 7">
    <name type="scientific">Streptosporangium becharense</name>
    <dbReference type="NCBI Taxonomy" id="1816182"/>
    <lineage>
        <taxon>Bacteria</taxon>
        <taxon>Bacillati</taxon>
        <taxon>Actinomycetota</taxon>
        <taxon>Actinomycetes</taxon>
        <taxon>Streptosporangiales</taxon>
        <taxon>Streptosporangiaceae</taxon>
        <taxon>Streptosporangium</taxon>
    </lineage>
</organism>
<dbReference type="AlphaFoldDB" id="A0A7W9MEK0"/>
<evidence type="ECO:0000256" key="1">
    <source>
        <dbReference type="ARBA" id="ARBA00005695"/>
    </source>
</evidence>
<dbReference type="PANTHER" id="PTHR30290">
    <property type="entry name" value="PERIPLASMIC BINDING COMPONENT OF ABC TRANSPORTER"/>
    <property type="match status" value="1"/>
</dbReference>
<dbReference type="PROSITE" id="PS51257">
    <property type="entry name" value="PROKAR_LIPOPROTEIN"/>
    <property type="match status" value="1"/>
</dbReference>
<comment type="caution">
    <text evidence="6">The sequence shown here is derived from an EMBL/GenBank/DDBJ whole genome shotgun (WGS) entry which is preliminary data.</text>
</comment>
<feature type="signal peptide" evidence="4">
    <location>
        <begin position="1"/>
        <end position="20"/>
    </location>
</feature>
<dbReference type="RefSeq" id="WP_184540566.1">
    <property type="nucleotide sequence ID" value="NZ_JACHMP010000001.1"/>
</dbReference>
<proteinExistence type="inferred from homology"/>
<feature type="domain" description="Solute-binding protein family 5" evidence="5">
    <location>
        <begin position="73"/>
        <end position="427"/>
    </location>
</feature>
<protein>
    <submittedName>
        <fullName evidence="6">Peptide/nickel transport system substrate-binding protein</fullName>
    </submittedName>
</protein>
<evidence type="ECO:0000313" key="7">
    <source>
        <dbReference type="Proteomes" id="UP000540685"/>
    </source>
</evidence>
<keyword evidence="3 4" id="KW-0732">Signal</keyword>
<dbReference type="PANTHER" id="PTHR30290:SF9">
    <property type="entry name" value="OLIGOPEPTIDE-BINDING PROTEIN APPA"/>
    <property type="match status" value="1"/>
</dbReference>
<dbReference type="Pfam" id="PF00496">
    <property type="entry name" value="SBP_bac_5"/>
    <property type="match status" value="1"/>
</dbReference>
<dbReference type="InterPro" id="IPR030678">
    <property type="entry name" value="Peptide/Ni-bd"/>
</dbReference>
<evidence type="ECO:0000256" key="3">
    <source>
        <dbReference type="ARBA" id="ARBA00022729"/>
    </source>
</evidence>
<dbReference type="GO" id="GO:0042597">
    <property type="term" value="C:periplasmic space"/>
    <property type="evidence" value="ECO:0007669"/>
    <property type="project" value="UniProtKB-ARBA"/>
</dbReference>
<evidence type="ECO:0000259" key="5">
    <source>
        <dbReference type="Pfam" id="PF00496"/>
    </source>
</evidence>
<evidence type="ECO:0000256" key="4">
    <source>
        <dbReference type="SAM" id="SignalP"/>
    </source>
</evidence>
<keyword evidence="7" id="KW-1185">Reference proteome</keyword>
<dbReference type="CDD" id="cd00995">
    <property type="entry name" value="PBP2_NikA_DppA_OppA_like"/>
    <property type="match status" value="1"/>
</dbReference>
<dbReference type="GO" id="GO:1904680">
    <property type="term" value="F:peptide transmembrane transporter activity"/>
    <property type="evidence" value="ECO:0007669"/>
    <property type="project" value="TreeGrafter"/>
</dbReference>
<dbReference type="GO" id="GO:0015833">
    <property type="term" value="P:peptide transport"/>
    <property type="evidence" value="ECO:0007669"/>
    <property type="project" value="TreeGrafter"/>
</dbReference>
<accession>A0A7W9MEK0</accession>
<name>A0A7W9MEK0_9ACTN</name>
<dbReference type="PIRSF" id="PIRSF002741">
    <property type="entry name" value="MppA"/>
    <property type="match status" value="1"/>
</dbReference>
<evidence type="ECO:0000313" key="6">
    <source>
        <dbReference type="EMBL" id="MBB5817409.1"/>
    </source>
</evidence>
<evidence type="ECO:0000256" key="2">
    <source>
        <dbReference type="ARBA" id="ARBA00022448"/>
    </source>
</evidence>
<dbReference type="Gene3D" id="3.40.190.10">
    <property type="entry name" value="Periplasmic binding protein-like II"/>
    <property type="match status" value="1"/>
</dbReference>
<feature type="chain" id="PRO_5038984216" evidence="4">
    <location>
        <begin position="21"/>
        <end position="515"/>
    </location>
</feature>
<keyword evidence="2" id="KW-0813">Transport</keyword>
<dbReference type="InterPro" id="IPR039424">
    <property type="entry name" value="SBP_5"/>
</dbReference>